<keyword evidence="1" id="KW-0175">Coiled coil</keyword>
<evidence type="ECO:0000256" key="1">
    <source>
        <dbReference type="SAM" id="Coils"/>
    </source>
</evidence>
<accession>A0A9X0RCD9</accession>
<evidence type="ECO:0000313" key="4">
    <source>
        <dbReference type="Proteomes" id="UP000615796"/>
    </source>
</evidence>
<keyword evidence="2" id="KW-1133">Transmembrane helix</keyword>
<feature type="coiled-coil region" evidence="1">
    <location>
        <begin position="36"/>
        <end position="63"/>
    </location>
</feature>
<feature type="transmembrane region" description="Helical" evidence="2">
    <location>
        <begin position="118"/>
        <end position="141"/>
    </location>
</feature>
<organism evidence="3 4">
    <name type="scientific">Vibrio metschnikovii</name>
    <dbReference type="NCBI Taxonomy" id="28172"/>
    <lineage>
        <taxon>Bacteria</taxon>
        <taxon>Pseudomonadati</taxon>
        <taxon>Pseudomonadota</taxon>
        <taxon>Gammaproteobacteria</taxon>
        <taxon>Vibrionales</taxon>
        <taxon>Vibrionaceae</taxon>
        <taxon>Vibrio</taxon>
    </lineage>
</organism>
<reference evidence="3" key="1">
    <citation type="submission" date="2020-08" db="EMBL/GenBank/DDBJ databases">
        <title>Genome Sequencing and Pan-Genome Analysis of Migratory bird Vibrio Strains, Inner Mongolia.</title>
        <authorList>
            <person name="Zheng L."/>
        </authorList>
    </citation>
    <scope>NUCLEOTIDE SEQUENCE</scope>
    <source>
        <strain evidence="3">M13F</strain>
    </source>
</reference>
<keyword evidence="2" id="KW-0472">Membrane</keyword>
<keyword evidence="2" id="KW-0812">Transmembrane</keyword>
<dbReference type="Proteomes" id="UP000615796">
    <property type="component" value="Unassembled WGS sequence"/>
</dbReference>
<name>A0A9X0RCD9_VIBME</name>
<dbReference type="EMBL" id="JACRUP010000056">
    <property type="protein sequence ID" value="MBC5853467.1"/>
    <property type="molecule type" value="Genomic_DNA"/>
</dbReference>
<dbReference type="AlphaFoldDB" id="A0A9X0RCD9"/>
<evidence type="ECO:0000313" key="3">
    <source>
        <dbReference type="EMBL" id="MBC5853467.1"/>
    </source>
</evidence>
<gene>
    <name evidence="3" type="ORF">H8Q88_21620</name>
</gene>
<keyword evidence="4" id="KW-1185">Reference proteome</keyword>
<evidence type="ECO:0000256" key="2">
    <source>
        <dbReference type="SAM" id="Phobius"/>
    </source>
</evidence>
<proteinExistence type="predicted"/>
<comment type="caution">
    <text evidence="3">The sequence shown here is derived from an EMBL/GenBank/DDBJ whole genome shotgun (WGS) entry which is preliminary data.</text>
</comment>
<sequence length="155" mass="18456">MAAVVIMVFKGVVTKIEIDHFHAELETINHELLTLRQEHSILLQEHKEQYQKMAAQRRQSKDIRSLTEAATERVEETTFNYEKAKMRIAMGEKVTSVGFRKRRVESKLNSLYYSLRDWGLYTVIIVFFMTLYYMAFKFLFLKPLLLTDIKRVERE</sequence>
<protein>
    <submittedName>
        <fullName evidence="3">Uncharacterized protein</fullName>
    </submittedName>
</protein>